<name>A0A8H3TY45_9TREE</name>
<evidence type="ECO:0000256" key="1">
    <source>
        <dbReference type="SAM" id="Phobius"/>
    </source>
</evidence>
<dbReference type="PANTHER" id="PTHR40465">
    <property type="entry name" value="CHROMOSOME 1, WHOLE GENOME SHOTGUN SEQUENCE"/>
    <property type="match status" value="1"/>
</dbReference>
<keyword evidence="1" id="KW-1133">Transmembrane helix</keyword>
<feature type="transmembrane region" description="Helical" evidence="1">
    <location>
        <begin position="129"/>
        <end position="148"/>
    </location>
</feature>
<dbReference type="Proteomes" id="UP000620104">
    <property type="component" value="Unassembled WGS sequence"/>
</dbReference>
<gene>
    <name evidence="2" type="ORF">NliqN6_5659</name>
</gene>
<accession>A0A8H3TY45</accession>
<dbReference type="AlphaFoldDB" id="A0A8H3TY45"/>
<sequence length="362" mass="40620">MQNPNALSTLGSFALEKPSMQHQARMTAQSDLTIQAIVRGQILQGLNLCEMARYLRRFTSERLLRYTLVLPIFAVATFQSAQVFYFTYDLLIIHYGNPIRLAFHDWVGRLPGKTSYLAASVDVSLRLQWIESQPTLTAVVMFGVQGYYAKRLWTLRGRQWWLLAFYCIMLPIGLVAGASLTYWSQSAPLFRSWVEINQEEVNDFEKQSRPFRIVAYVIPLTIDLSIMFGMLWTLVGAKREGDSALRQLCLFSLLHTLISRRELREALMDTTIAPTTRASNPQTSVKHGKQILSASCSMHGSPDYTVATLSGARQLPHMAMADQVGLDDSATRTEGLPTKRATPGRGIVVQITLKLKDVASPS</sequence>
<keyword evidence="1" id="KW-0812">Transmembrane</keyword>
<dbReference type="OrthoDB" id="3183258at2759"/>
<keyword evidence="3" id="KW-1185">Reference proteome</keyword>
<feature type="transmembrane region" description="Helical" evidence="1">
    <location>
        <begin position="160"/>
        <end position="183"/>
    </location>
</feature>
<evidence type="ECO:0000313" key="3">
    <source>
        <dbReference type="Proteomes" id="UP000620104"/>
    </source>
</evidence>
<protein>
    <submittedName>
        <fullName evidence="2">Uncharacterized protein</fullName>
    </submittedName>
</protein>
<organism evidence="2 3">
    <name type="scientific">Naganishia liquefaciens</name>
    <dbReference type="NCBI Taxonomy" id="104408"/>
    <lineage>
        <taxon>Eukaryota</taxon>
        <taxon>Fungi</taxon>
        <taxon>Dikarya</taxon>
        <taxon>Basidiomycota</taxon>
        <taxon>Agaricomycotina</taxon>
        <taxon>Tremellomycetes</taxon>
        <taxon>Filobasidiales</taxon>
        <taxon>Filobasidiaceae</taxon>
        <taxon>Naganishia</taxon>
    </lineage>
</organism>
<proteinExistence type="predicted"/>
<feature type="transmembrane region" description="Helical" evidence="1">
    <location>
        <begin position="63"/>
        <end position="88"/>
    </location>
</feature>
<dbReference type="PANTHER" id="PTHR40465:SF1">
    <property type="entry name" value="DUF6534 DOMAIN-CONTAINING PROTEIN"/>
    <property type="match status" value="1"/>
</dbReference>
<reference evidence="2" key="1">
    <citation type="submission" date="2020-07" db="EMBL/GenBank/DDBJ databases">
        <title>Draft Genome Sequence of a Deep-Sea Yeast, Naganishia (Cryptococcus) liquefaciens strain N6.</title>
        <authorList>
            <person name="Han Y.W."/>
            <person name="Kajitani R."/>
            <person name="Morimoto H."/>
            <person name="Parhat M."/>
            <person name="Tsubouchi H."/>
            <person name="Bakenova O."/>
            <person name="Ogata M."/>
            <person name="Argunhan B."/>
            <person name="Aoki R."/>
            <person name="Kajiwara S."/>
            <person name="Itoh T."/>
            <person name="Iwasaki H."/>
        </authorList>
    </citation>
    <scope>NUCLEOTIDE SEQUENCE</scope>
    <source>
        <strain evidence="2">N6</strain>
    </source>
</reference>
<evidence type="ECO:0000313" key="2">
    <source>
        <dbReference type="EMBL" id="GHJ89257.1"/>
    </source>
</evidence>
<feature type="transmembrane region" description="Helical" evidence="1">
    <location>
        <begin position="213"/>
        <end position="237"/>
    </location>
</feature>
<dbReference type="EMBL" id="BLZA01000040">
    <property type="protein sequence ID" value="GHJ89257.1"/>
    <property type="molecule type" value="Genomic_DNA"/>
</dbReference>
<keyword evidence="1" id="KW-0472">Membrane</keyword>
<comment type="caution">
    <text evidence="2">The sequence shown here is derived from an EMBL/GenBank/DDBJ whole genome shotgun (WGS) entry which is preliminary data.</text>
</comment>